<dbReference type="InterPro" id="IPR016186">
    <property type="entry name" value="C-type_lectin-like/link_sf"/>
</dbReference>
<keyword evidence="2" id="KW-0812">Transmembrane</keyword>
<organism evidence="4 5">
    <name type="scientific">Neogobius melanostomus</name>
    <name type="common">round goby</name>
    <dbReference type="NCBI Taxonomy" id="47308"/>
    <lineage>
        <taxon>Eukaryota</taxon>
        <taxon>Metazoa</taxon>
        <taxon>Chordata</taxon>
        <taxon>Craniata</taxon>
        <taxon>Vertebrata</taxon>
        <taxon>Euteleostomi</taxon>
        <taxon>Actinopterygii</taxon>
        <taxon>Neopterygii</taxon>
        <taxon>Teleostei</taxon>
        <taxon>Neoteleostei</taxon>
        <taxon>Acanthomorphata</taxon>
        <taxon>Gobiaria</taxon>
        <taxon>Gobiiformes</taxon>
        <taxon>Gobioidei</taxon>
        <taxon>Gobiidae</taxon>
        <taxon>Benthophilinae</taxon>
        <taxon>Neogobiini</taxon>
        <taxon>Neogobius</taxon>
    </lineage>
</organism>
<keyword evidence="2" id="KW-1133">Transmembrane helix</keyword>
<dbReference type="InterPro" id="IPR033989">
    <property type="entry name" value="CD209-like_CTLD"/>
</dbReference>
<proteinExistence type="predicted"/>
<reference evidence="4" key="1">
    <citation type="submission" date="2025-08" db="UniProtKB">
        <authorList>
            <consortium name="Ensembl"/>
        </authorList>
    </citation>
    <scope>IDENTIFICATION</scope>
</reference>
<keyword evidence="5" id="KW-1185">Reference proteome</keyword>
<dbReference type="Proteomes" id="UP000694523">
    <property type="component" value="Unplaced"/>
</dbReference>
<name>A0A8C6TVA5_9GOBI</name>
<dbReference type="InterPro" id="IPR001304">
    <property type="entry name" value="C-type_lectin-like"/>
</dbReference>
<feature type="transmembrane region" description="Helical" evidence="2">
    <location>
        <begin position="48"/>
        <end position="70"/>
    </location>
</feature>
<evidence type="ECO:0000313" key="5">
    <source>
        <dbReference type="Proteomes" id="UP000694523"/>
    </source>
</evidence>
<evidence type="ECO:0000313" key="4">
    <source>
        <dbReference type="Ensembl" id="ENSNMLP00000026249.1"/>
    </source>
</evidence>
<accession>A0A8C6TVA5</accession>
<evidence type="ECO:0000256" key="1">
    <source>
        <dbReference type="ARBA" id="ARBA00022734"/>
    </source>
</evidence>
<dbReference type="GO" id="GO:0030246">
    <property type="term" value="F:carbohydrate binding"/>
    <property type="evidence" value="ECO:0007669"/>
    <property type="project" value="UniProtKB-KW"/>
</dbReference>
<evidence type="ECO:0000256" key="2">
    <source>
        <dbReference type="SAM" id="Phobius"/>
    </source>
</evidence>
<dbReference type="Ensembl" id="ENSNMLT00000029327.1">
    <property type="protein sequence ID" value="ENSNMLP00000026249.1"/>
    <property type="gene ID" value="ENSNMLG00000016731.1"/>
</dbReference>
<sequence length="276" mass="30883">MSAPAGPERDGLYSQLIEEEDFNPGYRHTASPVRASQPQRGPVLTLGLYRASVAALAALCVILLICVIAVSTHKQAAQSGAEQTPQTERRTQEFNVTQLQSEIGRLKEENRRMWAELNATKAVQPTAPPPQCPVDWLSFNGSCFLVSRRSRSWSDAQEFCVSLGAHLAIILTAEEQTFVWNLLPRGHWNAFWIGITDAHTEDQWHWVDGTPLVGGFWEEGEPNNHIDEDCGYIVKTRVLERVAIRSWYDAPCSMNWPFVCERPKRPGTAGPTARSN</sequence>
<dbReference type="AlphaFoldDB" id="A0A8C6TVA5"/>
<evidence type="ECO:0000259" key="3">
    <source>
        <dbReference type="PROSITE" id="PS50041"/>
    </source>
</evidence>
<dbReference type="Gene3D" id="3.10.100.10">
    <property type="entry name" value="Mannose-Binding Protein A, subunit A"/>
    <property type="match status" value="1"/>
</dbReference>
<dbReference type="SMART" id="SM00034">
    <property type="entry name" value="CLECT"/>
    <property type="match status" value="1"/>
</dbReference>
<dbReference type="PANTHER" id="PTHR22803">
    <property type="entry name" value="MANNOSE, PHOSPHOLIPASE, LECTIN RECEPTOR RELATED"/>
    <property type="match status" value="1"/>
</dbReference>
<keyword evidence="2" id="KW-0472">Membrane</keyword>
<keyword evidence="1" id="KW-0430">Lectin</keyword>
<dbReference type="SUPFAM" id="SSF56436">
    <property type="entry name" value="C-type lectin-like"/>
    <property type="match status" value="1"/>
</dbReference>
<dbReference type="PROSITE" id="PS50041">
    <property type="entry name" value="C_TYPE_LECTIN_2"/>
    <property type="match status" value="1"/>
</dbReference>
<dbReference type="CDD" id="cd03590">
    <property type="entry name" value="CLECT_DC-SIGN_like"/>
    <property type="match status" value="1"/>
</dbReference>
<dbReference type="Pfam" id="PF00059">
    <property type="entry name" value="Lectin_C"/>
    <property type="match status" value="1"/>
</dbReference>
<dbReference type="InterPro" id="IPR050111">
    <property type="entry name" value="C-type_lectin/snaclec_domain"/>
</dbReference>
<feature type="domain" description="C-type lectin" evidence="3">
    <location>
        <begin position="139"/>
        <end position="261"/>
    </location>
</feature>
<protein>
    <recommendedName>
        <fullName evidence="3">C-type lectin domain-containing protein</fullName>
    </recommendedName>
</protein>
<dbReference type="InterPro" id="IPR016187">
    <property type="entry name" value="CTDL_fold"/>
</dbReference>
<reference evidence="4" key="2">
    <citation type="submission" date="2025-09" db="UniProtKB">
        <authorList>
            <consortium name="Ensembl"/>
        </authorList>
    </citation>
    <scope>IDENTIFICATION</scope>
</reference>